<evidence type="ECO:0000313" key="3">
    <source>
        <dbReference type="Proteomes" id="UP000566819"/>
    </source>
</evidence>
<protein>
    <submittedName>
        <fullName evidence="2">Uncharacterized protein</fullName>
    </submittedName>
</protein>
<feature type="compositionally biased region" description="Basic residues" evidence="1">
    <location>
        <begin position="44"/>
        <end position="63"/>
    </location>
</feature>
<feature type="region of interest" description="Disordered" evidence="1">
    <location>
        <begin position="38"/>
        <end position="68"/>
    </location>
</feature>
<evidence type="ECO:0000313" key="2">
    <source>
        <dbReference type="EMBL" id="KAF4628101.1"/>
    </source>
</evidence>
<sequence length="91" mass="10743">MPLKRAFDCVYPMRHRFAPHHNNSKQPFGNATDRQIHQSVSLRTRPRSRAKCGRHREKQKFRRNMPPPHACAERAYETVDAEDTFLLLLFA</sequence>
<accession>A0A8H4RG78</accession>
<name>A0A8H4RG78_9HELO</name>
<dbReference type="AlphaFoldDB" id="A0A8H4RG78"/>
<proteinExistence type="predicted"/>
<keyword evidence="3" id="KW-1185">Reference proteome</keyword>
<gene>
    <name evidence="2" type="ORF">G7Y89_g10048</name>
</gene>
<comment type="caution">
    <text evidence="2">The sequence shown here is derived from an EMBL/GenBank/DDBJ whole genome shotgun (WGS) entry which is preliminary data.</text>
</comment>
<reference evidence="2 3" key="1">
    <citation type="submission" date="2020-03" db="EMBL/GenBank/DDBJ databases">
        <title>Draft Genome Sequence of Cudoniella acicularis.</title>
        <authorList>
            <person name="Buettner E."/>
            <person name="Kellner H."/>
        </authorList>
    </citation>
    <scope>NUCLEOTIDE SEQUENCE [LARGE SCALE GENOMIC DNA]</scope>
    <source>
        <strain evidence="2 3">DSM 108380</strain>
    </source>
</reference>
<dbReference type="Proteomes" id="UP000566819">
    <property type="component" value="Unassembled WGS sequence"/>
</dbReference>
<dbReference type="EMBL" id="JAAMPI010000860">
    <property type="protein sequence ID" value="KAF4628101.1"/>
    <property type="molecule type" value="Genomic_DNA"/>
</dbReference>
<evidence type="ECO:0000256" key="1">
    <source>
        <dbReference type="SAM" id="MobiDB-lite"/>
    </source>
</evidence>
<organism evidence="2 3">
    <name type="scientific">Cudoniella acicularis</name>
    <dbReference type="NCBI Taxonomy" id="354080"/>
    <lineage>
        <taxon>Eukaryota</taxon>
        <taxon>Fungi</taxon>
        <taxon>Dikarya</taxon>
        <taxon>Ascomycota</taxon>
        <taxon>Pezizomycotina</taxon>
        <taxon>Leotiomycetes</taxon>
        <taxon>Helotiales</taxon>
        <taxon>Tricladiaceae</taxon>
        <taxon>Cudoniella</taxon>
    </lineage>
</organism>